<accession>A0A261ER24</accession>
<gene>
    <name evidence="2" type="ORF">PSSU_1561</name>
</gene>
<organism evidence="2 3">
    <name type="scientific">Pseudoscardovia suis</name>
    <dbReference type="NCBI Taxonomy" id="987063"/>
    <lineage>
        <taxon>Bacteria</taxon>
        <taxon>Bacillati</taxon>
        <taxon>Actinomycetota</taxon>
        <taxon>Actinomycetes</taxon>
        <taxon>Bifidobacteriales</taxon>
        <taxon>Bifidobacteriaceae</taxon>
        <taxon>Pseudoscardovia</taxon>
    </lineage>
</organism>
<evidence type="ECO:0000313" key="2">
    <source>
        <dbReference type="EMBL" id="OZG49303.1"/>
    </source>
</evidence>
<dbReference type="EMBL" id="MWWQ01000016">
    <property type="protein sequence ID" value="OZG49303.1"/>
    <property type="molecule type" value="Genomic_DNA"/>
</dbReference>
<dbReference type="Gene3D" id="3.90.79.10">
    <property type="entry name" value="Nucleoside Triphosphate Pyrophosphohydrolase"/>
    <property type="match status" value="1"/>
</dbReference>
<evidence type="ECO:0000313" key="3">
    <source>
        <dbReference type="Proteomes" id="UP000216454"/>
    </source>
</evidence>
<sequence>MAVLNDEVPDDDDFDAKRKRGEFDHITPDDVVNAGGTPPGWLSDTEISRVRGEIPIPYVVVVPVRTDETGHVTQVGTLLAVDDDGTITRTLVAGRVLFHETIRNAVRRNIARDLGDLALPVLPATMTPFTVAEFFPTPGASDYFDPRQHAIALCYVVPMAGDCKPQDEALDVEWCNPEDAMQPDFYEQVPNGCGRIIRAGLMWAGIV</sequence>
<dbReference type="Proteomes" id="UP000216454">
    <property type="component" value="Unassembled WGS sequence"/>
</dbReference>
<reference evidence="2 3" key="1">
    <citation type="journal article" date="2017" name="BMC Genomics">
        <title>Comparative genomic and phylogenomic analyses of the Bifidobacteriaceae family.</title>
        <authorList>
            <person name="Lugli G.A."/>
            <person name="Milani C."/>
            <person name="Turroni F."/>
            <person name="Duranti S."/>
            <person name="Mancabelli L."/>
            <person name="Mangifesta M."/>
            <person name="Ferrario C."/>
            <person name="Modesto M."/>
            <person name="Mattarelli P."/>
            <person name="Jiri K."/>
            <person name="van Sinderen D."/>
            <person name="Ventura M."/>
        </authorList>
    </citation>
    <scope>NUCLEOTIDE SEQUENCE [LARGE SCALE GENOMIC DNA]</scope>
    <source>
        <strain evidence="2 3">DSM 24744</strain>
    </source>
</reference>
<protein>
    <submittedName>
        <fullName evidence="2">ADP-ribose pyrophosphatase</fullName>
    </submittedName>
</protein>
<name>A0A261ER24_9BIFI</name>
<evidence type="ECO:0000256" key="1">
    <source>
        <dbReference type="SAM" id="MobiDB-lite"/>
    </source>
</evidence>
<dbReference type="RefSeq" id="WP_094691879.1">
    <property type="nucleotide sequence ID" value="NZ_JBQKGU010000014.1"/>
</dbReference>
<comment type="caution">
    <text evidence="2">The sequence shown here is derived from an EMBL/GenBank/DDBJ whole genome shotgun (WGS) entry which is preliminary data.</text>
</comment>
<keyword evidence="3" id="KW-1185">Reference proteome</keyword>
<dbReference type="InterPro" id="IPR015797">
    <property type="entry name" value="NUDIX_hydrolase-like_dom_sf"/>
</dbReference>
<proteinExistence type="predicted"/>
<dbReference type="InterPro" id="IPR032582">
    <property type="entry name" value="DUF4916"/>
</dbReference>
<dbReference type="AlphaFoldDB" id="A0A261ER24"/>
<feature type="region of interest" description="Disordered" evidence="1">
    <location>
        <begin position="1"/>
        <end position="20"/>
    </location>
</feature>
<dbReference type="SUPFAM" id="SSF55811">
    <property type="entry name" value="Nudix"/>
    <property type="match status" value="1"/>
</dbReference>
<dbReference type="Pfam" id="PF16262">
    <property type="entry name" value="DUF4916"/>
    <property type="match status" value="1"/>
</dbReference>
<dbReference type="OrthoDB" id="3266865at2"/>